<protein>
    <submittedName>
        <fullName evidence="1">Uncharacterized protein</fullName>
    </submittedName>
</protein>
<dbReference type="KEGG" id="kal:KALB_5971"/>
<gene>
    <name evidence="1" type="ORF">KALB_5971</name>
</gene>
<evidence type="ECO:0000313" key="2">
    <source>
        <dbReference type="Proteomes" id="UP000019225"/>
    </source>
</evidence>
<dbReference type="OrthoDB" id="4544185at2"/>
<dbReference type="Proteomes" id="UP000019225">
    <property type="component" value="Chromosome"/>
</dbReference>
<keyword evidence="2" id="KW-1185">Reference proteome</keyword>
<evidence type="ECO:0000313" key="1">
    <source>
        <dbReference type="EMBL" id="AHH99331.1"/>
    </source>
</evidence>
<accession>W5WFG5</accession>
<dbReference type="AlphaFoldDB" id="W5WFG5"/>
<sequence length="166" mass="19509">MPAVTADHLRALLGEQLHEEVVQHFVHETGAEEPFVRRQVLECLRYLYLVSKHHERLAGLFLPVEQEIDEVWHYLILQTAEYRQLCEQALPGRCFIEHRSIAYEDYQREPGREQAIEQALRWIPLYQREFGPFDEDALPHWTMVRFLHEQIGLSLAEIGALEPVAV</sequence>
<name>W5WFG5_9PSEU</name>
<dbReference type="RefSeq" id="WP_025359251.1">
    <property type="nucleotide sequence ID" value="NZ_CP007155.1"/>
</dbReference>
<dbReference type="PATRIC" id="fig|1449976.3.peg.5994"/>
<reference evidence="1 2" key="1">
    <citation type="journal article" date="2014" name="BMC Genomics">
        <title>Complete genome sequence of producer of the glycopeptide antibiotic Aculeximycin Kutzneria albida DSM 43870T, a representative of minor genus of Pseudonocardiaceae.</title>
        <authorList>
            <person name="Rebets Y."/>
            <person name="Tokovenko B."/>
            <person name="Lushchyk I."/>
            <person name="Ruckert C."/>
            <person name="Zaburannyi N."/>
            <person name="Bechthold A."/>
            <person name="Kalinowski J."/>
            <person name="Luzhetskyy A."/>
        </authorList>
    </citation>
    <scope>NUCLEOTIDE SEQUENCE [LARGE SCALE GENOMIC DNA]</scope>
    <source>
        <strain evidence="1">DSM 43870</strain>
    </source>
</reference>
<dbReference type="EMBL" id="CP007155">
    <property type="protein sequence ID" value="AHH99331.1"/>
    <property type="molecule type" value="Genomic_DNA"/>
</dbReference>
<dbReference type="eggNOG" id="COG4278">
    <property type="taxonomic scope" value="Bacteria"/>
</dbReference>
<dbReference type="HOGENOM" id="CLU_1561999_0_0_11"/>
<organism evidence="1 2">
    <name type="scientific">Kutzneria albida DSM 43870</name>
    <dbReference type="NCBI Taxonomy" id="1449976"/>
    <lineage>
        <taxon>Bacteria</taxon>
        <taxon>Bacillati</taxon>
        <taxon>Actinomycetota</taxon>
        <taxon>Actinomycetes</taxon>
        <taxon>Pseudonocardiales</taxon>
        <taxon>Pseudonocardiaceae</taxon>
        <taxon>Kutzneria</taxon>
    </lineage>
</organism>
<proteinExistence type="predicted"/>
<dbReference type="STRING" id="1449976.KALB_5971"/>